<dbReference type="InterPro" id="IPR001304">
    <property type="entry name" value="C-type_lectin-like"/>
</dbReference>
<dbReference type="OMA" id="IEAYICK"/>
<sequence length="187" mass="20848">MSSSRRSMYSISVLALVFVVGPGVIKLPGAGAGMCGCPPLWTGFNDNCYRFFVSGNLSWFDAELACRTFSTPCGEESSSSSMGHLVSIHSQEEMDFIVAMYDSLRSKRPTIDTRTWIGLHDRTAEQSAEWTDSSDFDYASWAPSQPNDQNGASDCVFFSRNTLYKWNDIPCTPGSRVESFVCKIRQW</sequence>
<dbReference type="AlphaFoldDB" id="A0A7M7G4N8"/>
<feature type="chain" id="PRO_5029655985" description="C-type lectin domain-containing protein" evidence="1">
    <location>
        <begin position="27"/>
        <end position="187"/>
    </location>
</feature>
<dbReference type="InterPro" id="IPR016186">
    <property type="entry name" value="C-type_lectin-like/link_sf"/>
</dbReference>
<dbReference type="Proteomes" id="UP000007110">
    <property type="component" value="Unassembled WGS sequence"/>
</dbReference>
<dbReference type="SUPFAM" id="SSF56436">
    <property type="entry name" value="C-type lectin-like"/>
    <property type="match status" value="1"/>
</dbReference>
<dbReference type="Pfam" id="PF00059">
    <property type="entry name" value="Lectin_C"/>
    <property type="match status" value="1"/>
</dbReference>
<evidence type="ECO:0000313" key="4">
    <source>
        <dbReference type="Proteomes" id="UP000007110"/>
    </source>
</evidence>
<dbReference type="PROSITE" id="PS50041">
    <property type="entry name" value="C_TYPE_LECTIN_2"/>
    <property type="match status" value="1"/>
</dbReference>
<proteinExistence type="predicted"/>
<dbReference type="InParanoid" id="A0A7M7G4N8"/>
<feature type="domain" description="C-type lectin" evidence="2">
    <location>
        <begin position="44"/>
        <end position="171"/>
    </location>
</feature>
<protein>
    <recommendedName>
        <fullName evidence="2">C-type lectin domain-containing protein</fullName>
    </recommendedName>
</protein>
<evidence type="ECO:0000256" key="1">
    <source>
        <dbReference type="SAM" id="SignalP"/>
    </source>
</evidence>
<name>A0A7M7G4N8_STRPU</name>
<dbReference type="GeneID" id="763792"/>
<dbReference type="RefSeq" id="XP_001199883.2">
    <property type="nucleotide sequence ID" value="XM_001199883.4"/>
</dbReference>
<evidence type="ECO:0000313" key="3">
    <source>
        <dbReference type="EnsemblMetazoa" id="XP_001199883"/>
    </source>
</evidence>
<dbReference type="Gene3D" id="3.10.100.10">
    <property type="entry name" value="Mannose-Binding Protein A, subunit A"/>
    <property type="match status" value="1"/>
</dbReference>
<dbReference type="InterPro" id="IPR016187">
    <property type="entry name" value="CTDL_fold"/>
</dbReference>
<reference evidence="4" key="1">
    <citation type="submission" date="2015-02" db="EMBL/GenBank/DDBJ databases">
        <title>Genome sequencing for Strongylocentrotus purpuratus.</title>
        <authorList>
            <person name="Murali S."/>
            <person name="Liu Y."/>
            <person name="Vee V."/>
            <person name="English A."/>
            <person name="Wang M."/>
            <person name="Skinner E."/>
            <person name="Han Y."/>
            <person name="Muzny D.M."/>
            <person name="Worley K.C."/>
            <person name="Gibbs R.A."/>
        </authorList>
    </citation>
    <scope>NUCLEOTIDE SEQUENCE</scope>
</reference>
<reference evidence="3" key="2">
    <citation type="submission" date="2021-01" db="UniProtKB">
        <authorList>
            <consortium name="EnsemblMetazoa"/>
        </authorList>
    </citation>
    <scope>IDENTIFICATION</scope>
</reference>
<dbReference type="OrthoDB" id="418245at2759"/>
<keyword evidence="4" id="KW-1185">Reference proteome</keyword>
<keyword evidence="1" id="KW-0732">Signal</keyword>
<dbReference type="InterPro" id="IPR050111">
    <property type="entry name" value="C-type_lectin/snaclec_domain"/>
</dbReference>
<dbReference type="PANTHER" id="PTHR22803">
    <property type="entry name" value="MANNOSE, PHOSPHOLIPASE, LECTIN RECEPTOR RELATED"/>
    <property type="match status" value="1"/>
</dbReference>
<organism evidence="3 4">
    <name type="scientific">Strongylocentrotus purpuratus</name>
    <name type="common">Purple sea urchin</name>
    <dbReference type="NCBI Taxonomy" id="7668"/>
    <lineage>
        <taxon>Eukaryota</taxon>
        <taxon>Metazoa</taxon>
        <taxon>Echinodermata</taxon>
        <taxon>Eleutherozoa</taxon>
        <taxon>Echinozoa</taxon>
        <taxon>Echinoidea</taxon>
        <taxon>Euechinoidea</taxon>
        <taxon>Echinacea</taxon>
        <taxon>Camarodonta</taxon>
        <taxon>Echinidea</taxon>
        <taxon>Strongylocentrotidae</taxon>
        <taxon>Strongylocentrotus</taxon>
    </lineage>
</organism>
<dbReference type="SMART" id="SM00034">
    <property type="entry name" value="CLECT"/>
    <property type="match status" value="1"/>
</dbReference>
<dbReference type="EnsemblMetazoa" id="XM_001199883">
    <property type="protein sequence ID" value="XP_001199883"/>
    <property type="gene ID" value="LOC763792"/>
</dbReference>
<dbReference type="KEGG" id="spu:763792"/>
<feature type="signal peptide" evidence="1">
    <location>
        <begin position="1"/>
        <end position="26"/>
    </location>
</feature>
<evidence type="ECO:0000259" key="2">
    <source>
        <dbReference type="PROSITE" id="PS50041"/>
    </source>
</evidence>
<accession>A0A7M7G4N8</accession>
<dbReference type="FunCoup" id="A0A7M7G4N8">
    <property type="interactions" value="894"/>
</dbReference>